<evidence type="ECO:0000256" key="1">
    <source>
        <dbReference type="SAM" id="Coils"/>
    </source>
</evidence>
<feature type="coiled-coil region" evidence="1">
    <location>
        <begin position="15"/>
        <end position="77"/>
    </location>
</feature>
<evidence type="ECO:0000313" key="3">
    <source>
        <dbReference type="Proteomes" id="UP000789901"/>
    </source>
</evidence>
<feature type="non-terminal residue" evidence="2">
    <location>
        <position position="1"/>
    </location>
</feature>
<proteinExistence type="predicted"/>
<sequence length="80" mass="9596">NDNFIKRLQNNLQFSTSINKEYNSFKEKLEKLTNQLKECEQQRLFDINLIKELETNNNNLKTENNQLIVKINQLINEIIN</sequence>
<keyword evidence="3" id="KW-1185">Reference proteome</keyword>
<keyword evidence="1" id="KW-0175">Coiled coil</keyword>
<dbReference type="Proteomes" id="UP000789901">
    <property type="component" value="Unassembled WGS sequence"/>
</dbReference>
<evidence type="ECO:0000313" key="2">
    <source>
        <dbReference type="EMBL" id="CAG8853454.1"/>
    </source>
</evidence>
<accession>A0ABN7XHK8</accession>
<reference evidence="2 3" key="1">
    <citation type="submission" date="2021-06" db="EMBL/GenBank/DDBJ databases">
        <authorList>
            <person name="Kallberg Y."/>
            <person name="Tangrot J."/>
            <person name="Rosling A."/>
        </authorList>
    </citation>
    <scope>NUCLEOTIDE SEQUENCE [LARGE SCALE GENOMIC DNA]</scope>
    <source>
        <strain evidence="2 3">120-4 pot B 10/14</strain>
    </source>
</reference>
<dbReference type="EMBL" id="CAJVQB010124445">
    <property type="protein sequence ID" value="CAG8853454.1"/>
    <property type="molecule type" value="Genomic_DNA"/>
</dbReference>
<gene>
    <name evidence="2" type="ORF">GMARGA_LOCUS42275</name>
</gene>
<protein>
    <submittedName>
        <fullName evidence="2">33582_t:CDS:1</fullName>
    </submittedName>
</protein>
<name>A0ABN7XHK8_GIGMA</name>
<comment type="caution">
    <text evidence="2">The sequence shown here is derived from an EMBL/GenBank/DDBJ whole genome shotgun (WGS) entry which is preliminary data.</text>
</comment>
<organism evidence="2 3">
    <name type="scientific">Gigaspora margarita</name>
    <dbReference type="NCBI Taxonomy" id="4874"/>
    <lineage>
        <taxon>Eukaryota</taxon>
        <taxon>Fungi</taxon>
        <taxon>Fungi incertae sedis</taxon>
        <taxon>Mucoromycota</taxon>
        <taxon>Glomeromycotina</taxon>
        <taxon>Glomeromycetes</taxon>
        <taxon>Diversisporales</taxon>
        <taxon>Gigasporaceae</taxon>
        <taxon>Gigaspora</taxon>
    </lineage>
</organism>